<dbReference type="AlphaFoldDB" id="Q13JF1"/>
<accession>Q13JF1</accession>
<protein>
    <submittedName>
        <fullName evidence="1">Uncharacterized protein</fullName>
    </submittedName>
</protein>
<dbReference type="EMBL" id="CP000271">
    <property type="protein sequence ID" value="ABE35788.1"/>
    <property type="molecule type" value="Genomic_DNA"/>
</dbReference>
<name>Q13JF1_PARXL</name>
<evidence type="ECO:0000313" key="2">
    <source>
        <dbReference type="Proteomes" id="UP000001817"/>
    </source>
</evidence>
<keyword evidence="2" id="KW-1185">Reference proteome</keyword>
<proteinExistence type="predicted"/>
<evidence type="ECO:0000313" key="1">
    <source>
        <dbReference type="EMBL" id="ABE35788.1"/>
    </source>
</evidence>
<organism evidence="1 2">
    <name type="scientific">Paraburkholderia xenovorans (strain LB400)</name>
    <dbReference type="NCBI Taxonomy" id="266265"/>
    <lineage>
        <taxon>Bacteria</taxon>
        <taxon>Pseudomonadati</taxon>
        <taxon>Pseudomonadota</taxon>
        <taxon>Betaproteobacteria</taxon>
        <taxon>Burkholderiales</taxon>
        <taxon>Burkholderiaceae</taxon>
        <taxon>Paraburkholderia</taxon>
    </lineage>
</organism>
<dbReference type="Proteomes" id="UP000001817">
    <property type="component" value="Chromosome 2"/>
</dbReference>
<dbReference type="STRING" id="266265.Bxe_B0151"/>
<gene>
    <name evidence="1" type="ORF">Bxe_B0151</name>
</gene>
<reference evidence="1 2" key="1">
    <citation type="journal article" date="2006" name="Proc. Natl. Acad. Sci. U.S.A.">
        <title>Burkholderia xenovorans LB400 harbors a multi-replicon, 9.73-Mbp genome shaped for versatility.</title>
        <authorList>
            <person name="Chain P.S."/>
            <person name="Denef V.J."/>
            <person name="Konstantinidis K.T."/>
            <person name="Vergez L.M."/>
            <person name="Agullo L."/>
            <person name="Reyes V.L."/>
            <person name="Hauser L."/>
            <person name="Cordova M."/>
            <person name="Gomez L."/>
            <person name="Gonzalez M."/>
            <person name="Land M."/>
            <person name="Lao V."/>
            <person name="Larimer F."/>
            <person name="LiPuma J.J."/>
            <person name="Mahenthiralingam E."/>
            <person name="Malfatti S.A."/>
            <person name="Marx C.J."/>
            <person name="Parnell J.J."/>
            <person name="Ramette A."/>
            <person name="Richardson P."/>
            <person name="Seeger M."/>
            <person name="Smith D."/>
            <person name="Spilker T."/>
            <person name="Sul W.J."/>
            <person name="Tsoi T.V."/>
            <person name="Ulrich L.E."/>
            <person name="Zhulin I.B."/>
            <person name="Tiedje J.M."/>
        </authorList>
    </citation>
    <scope>NUCLEOTIDE SEQUENCE [LARGE SCALE GENOMIC DNA]</scope>
    <source>
        <strain evidence="1 2">LB400</strain>
    </source>
</reference>
<dbReference type="KEGG" id="bxe:Bxe_B0151"/>
<sequence length="88" mass="10134">MAWAPRVCVDMRFGDSRVALIRIPHETTLNPPPYVAIQGEIWRFENMTVSSHVYKTGNFQKLTKDFFSSADIRNMKARPDPTGFCWLA</sequence>